<evidence type="ECO:0000313" key="2">
    <source>
        <dbReference type="Proteomes" id="UP001054252"/>
    </source>
</evidence>
<dbReference type="EMBL" id="BPVZ01000017">
    <property type="protein sequence ID" value="GKV01409.1"/>
    <property type="molecule type" value="Genomic_DNA"/>
</dbReference>
<organism evidence="1 2">
    <name type="scientific">Rubroshorea leprosula</name>
    <dbReference type="NCBI Taxonomy" id="152421"/>
    <lineage>
        <taxon>Eukaryota</taxon>
        <taxon>Viridiplantae</taxon>
        <taxon>Streptophyta</taxon>
        <taxon>Embryophyta</taxon>
        <taxon>Tracheophyta</taxon>
        <taxon>Spermatophyta</taxon>
        <taxon>Magnoliopsida</taxon>
        <taxon>eudicotyledons</taxon>
        <taxon>Gunneridae</taxon>
        <taxon>Pentapetalae</taxon>
        <taxon>rosids</taxon>
        <taxon>malvids</taxon>
        <taxon>Malvales</taxon>
        <taxon>Dipterocarpaceae</taxon>
        <taxon>Rubroshorea</taxon>
    </lineage>
</organism>
<gene>
    <name evidence="1" type="ORF">SLEP1_g13963</name>
</gene>
<dbReference type="Proteomes" id="UP001054252">
    <property type="component" value="Unassembled WGS sequence"/>
</dbReference>
<sequence>MPTSIGWDCGGLKLSLQRHNEGQQQYDRVFPKDISSP</sequence>
<keyword evidence="2" id="KW-1185">Reference proteome</keyword>
<accession>A0AAV5INH5</accession>
<protein>
    <submittedName>
        <fullName evidence="1">Uncharacterized protein</fullName>
    </submittedName>
</protein>
<name>A0AAV5INH5_9ROSI</name>
<proteinExistence type="predicted"/>
<reference evidence="1 2" key="1">
    <citation type="journal article" date="2021" name="Commun. Biol.">
        <title>The genome of Shorea leprosula (Dipterocarpaceae) highlights the ecological relevance of drought in aseasonal tropical rainforests.</title>
        <authorList>
            <person name="Ng K.K.S."/>
            <person name="Kobayashi M.J."/>
            <person name="Fawcett J.A."/>
            <person name="Hatakeyama M."/>
            <person name="Paape T."/>
            <person name="Ng C.H."/>
            <person name="Ang C.C."/>
            <person name="Tnah L.H."/>
            <person name="Lee C.T."/>
            <person name="Nishiyama T."/>
            <person name="Sese J."/>
            <person name="O'Brien M.J."/>
            <person name="Copetti D."/>
            <person name="Mohd Noor M.I."/>
            <person name="Ong R.C."/>
            <person name="Putra M."/>
            <person name="Sireger I.Z."/>
            <person name="Indrioko S."/>
            <person name="Kosugi Y."/>
            <person name="Izuno A."/>
            <person name="Isagi Y."/>
            <person name="Lee S.L."/>
            <person name="Shimizu K.K."/>
        </authorList>
    </citation>
    <scope>NUCLEOTIDE SEQUENCE [LARGE SCALE GENOMIC DNA]</scope>
    <source>
        <strain evidence="1">214</strain>
    </source>
</reference>
<dbReference type="AlphaFoldDB" id="A0AAV5INH5"/>
<evidence type="ECO:0000313" key="1">
    <source>
        <dbReference type="EMBL" id="GKV01409.1"/>
    </source>
</evidence>
<comment type="caution">
    <text evidence="1">The sequence shown here is derived from an EMBL/GenBank/DDBJ whole genome shotgun (WGS) entry which is preliminary data.</text>
</comment>